<evidence type="ECO:0000313" key="2">
    <source>
        <dbReference type="EMBL" id="GAA3971878.1"/>
    </source>
</evidence>
<dbReference type="Pfam" id="PF03781">
    <property type="entry name" value="FGE-sulfatase"/>
    <property type="match status" value="1"/>
</dbReference>
<dbReference type="Proteomes" id="UP001500034">
    <property type="component" value="Unassembled WGS sequence"/>
</dbReference>
<dbReference type="InterPro" id="IPR027417">
    <property type="entry name" value="P-loop_NTPase"/>
</dbReference>
<sequence length="910" mass="99569">MSTVVDERLRRLRRELDDHTRIADRLGLDLERPLRSLDDGYPENAVALVGKLTEKLLKELWRHHAVEGDPSTKALNDLVKRCRPYIRSSTVLDALDDIRRLRNRSTHDGYDISDEDGLLAVRRLVDVLVWFTDTGSAALLGGEPDVAPEVARRCEFLAGLHVTLGYRQAKRFVLSPDTVYLLFCRESGMRLEYVELMLSRDADDLGTVLTSRGGELLRTRLPKLTRFVVVDNDGGAAPGALHQLLGTDFRIVRYDGFVDTVVNLDTHLAGLTGATAPENAGAPPEARAAVAATALSTDPRTGESAVTESGDAAELLARLASGSANVLVTGRPGSGKSTLLRALAADPEVRRFRFYFDLGLKPKDEPFSEYAARILAPAMASDRSRAYDLFLYLIRSGTALCVLDAFDEGVVEPSPTGFLRLFTDLSAVLSAESAVVISSRVSFLADSPQVRQLLDSGAGRSEQLVEQMYANGVDPSRVPHFHVVRLTEPEETPLERHLTARLGLLPGRPLADILSAHLTQTLTERGRPELEQRLPATLGRAFLTDRTLFSLLDLHRDLGADAFADGRIDPAACVLAPLLRPAGPDHVAFVHTAYQELLAARYLADPAHREAVADLPAGAFLTEQVRAFLAELSDAGSDGDGDGTARDDCVLPAGAYLVGPAERLLIHRVKHSVRFDRRAVTVARYRRFLDSLDTDGTSRWDHPDQPPHVSHRPWTDRLRHPDYYENPRYNDHPAVCVNWWSAYAFAAFEGKRLPTSLEWEAAARGTDGRLFPWGDAPDSSRVNCADAWVGRPVVTYQAWYRDFAGDAVRRAGATPADERPGNRSPFGVLDMVGNCWEWTSTSVDDAAEAVICGGSYDNPMRAVQTSTKGIYRKRGGSNAVGFRCVKDVDTADGPATAGSVGATEVREATA</sequence>
<dbReference type="CDD" id="cd00267">
    <property type="entry name" value="ABC_ATPase"/>
    <property type="match status" value="1"/>
</dbReference>
<accession>A0ABP7PV63</accession>
<dbReference type="Gene3D" id="3.40.50.300">
    <property type="entry name" value="P-loop containing nucleotide triphosphate hydrolases"/>
    <property type="match status" value="1"/>
</dbReference>
<name>A0ABP7PV63_9ACTN</name>
<keyword evidence="3" id="KW-1185">Reference proteome</keyword>
<dbReference type="SUPFAM" id="SSF52540">
    <property type="entry name" value="P-loop containing nucleoside triphosphate hydrolases"/>
    <property type="match status" value="1"/>
</dbReference>
<reference evidence="3" key="1">
    <citation type="journal article" date="2019" name="Int. J. Syst. Evol. Microbiol.">
        <title>The Global Catalogue of Microorganisms (GCM) 10K type strain sequencing project: providing services to taxonomists for standard genome sequencing and annotation.</title>
        <authorList>
            <consortium name="The Broad Institute Genomics Platform"/>
            <consortium name="The Broad Institute Genome Sequencing Center for Infectious Disease"/>
            <person name="Wu L."/>
            <person name="Ma J."/>
        </authorList>
    </citation>
    <scope>NUCLEOTIDE SEQUENCE [LARGE SCALE GENOMIC DNA]</scope>
    <source>
        <strain evidence="3">JCM 17027</strain>
    </source>
</reference>
<dbReference type="InterPro" id="IPR005532">
    <property type="entry name" value="SUMF_dom"/>
</dbReference>
<gene>
    <name evidence="2" type="ORF">GCM10022384_23420</name>
</gene>
<protein>
    <recommendedName>
        <fullName evidence="1">Sulfatase-modifying factor enzyme-like domain-containing protein</fullName>
    </recommendedName>
</protein>
<evidence type="ECO:0000259" key="1">
    <source>
        <dbReference type="Pfam" id="PF03781"/>
    </source>
</evidence>
<evidence type="ECO:0000313" key="3">
    <source>
        <dbReference type="Proteomes" id="UP001500034"/>
    </source>
</evidence>
<dbReference type="InterPro" id="IPR042095">
    <property type="entry name" value="SUMF_sf"/>
</dbReference>
<dbReference type="RefSeq" id="WP_345591668.1">
    <property type="nucleotide sequence ID" value="NZ_BAABCQ010000034.1"/>
</dbReference>
<dbReference type="InterPro" id="IPR016187">
    <property type="entry name" value="CTDL_fold"/>
</dbReference>
<comment type="caution">
    <text evidence="2">The sequence shown here is derived from an EMBL/GenBank/DDBJ whole genome shotgun (WGS) entry which is preliminary data.</text>
</comment>
<proteinExistence type="predicted"/>
<dbReference type="PANTHER" id="PTHR23150">
    <property type="entry name" value="SULFATASE MODIFYING FACTOR 1, 2"/>
    <property type="match status" value="1"/>
</dbReference>
<dbReference type="Gene3D" id="3.90.1580.10">
    <property type="entry name" value="paralog of FGE (formylglycine-generating enzyme)"/>
    <property type="match status" value="1"/>
</dbReference>
<dbReference type="SUPFAM" id="SSF56436">
    <property type="entry name" value="C-type lectin-like"/>
    <property type="match status" value="1"/>
</dbReference>
<feature type="domain" description="Sulfatase-modifying factor enzyme-like" evidence="1">
    <location>
        <begin position="650"/>
        <end position="886"/>
    </location>
</feature>
<dbReference type="EMBL" id="BAABCQ010000034">
    <property type="protein sequence ID" value="GAA3971878.1"/>
    <property type="molecule type" value="Genomic_DNA"/>
</dbReference>
<organism evidence="2 3">
    <name type="scientific">Streptomyces marokkonensis</name>
    <dbReference type="NCBI Taxonomy" id="324855"/>
    <lineage>
        <taxon>Bacteria</taxon>
        <taxon>Bacillati</taxon>
        <taxon>Actinomycetota</taxon>
        <taxon>Actinomycetes</taxon>
        <taxon>Kitasatosporales</taxon>
        <taxon>Streptomycetaceae</taxon>
        <taxon>Streptomyces</taxon>
    </lineage>
</organism>
<dbReference type="PANTHER" id="PTHR23150:SF19">
    <property type="entry name" value="FORMYLGLYCINE-GENERATING ENZYME"/>
    <property type="match status" value="1"/>
</dbReference>
<dbReference type="InterPro" id="IPR051043">
    <property type="entry name" value="Sulfatase_Mod_Factor_Kinase"/>
</dbReference>